<comment type="caution">
    <text evidence="1">The sequence shown here is derived from an EMBL/GenBank/DDBJ whole genome shotgun (WGS) entry which is preliminary data.</text>
</comment>
<evidence type="ECO:0000313" key="1">
    <source>
        <dbReference type="EMBL" id="KAJ1208421.1"/>
    </source>
</evidence>
<dbReference type="EMBL" id="JANPWB010000002">
    <property type="protein sequence ID" value="KAJ1208421.1"/>
    <property type="molecule type" value="Genomic_DNA"/>
</dbReference>
<dbReference type="AlphaFoldDB" id="A0AAV7W6M3"/>
<reference evidence="1" key="1">
    <citation type="journal article" date="2022" name="bioRxiv">
        <title>Sequencing and chromosome-scale assembly of the giantPleurodeles waltlgenome.</title>
        <authorList>
            <person name="Brown T."/>
            <person name="Elewa A."/>
            <person name="Iarovenko S."/>
            <person name="Subramanian E."/>
            <person name="Araus A.J."/>
            <person name="Petzold A."/>
            <person name="Susuki M."/>
            <person name="Suzuki K.-i.T."/>
            <person name="Hayashi T."/>
            <person name="Toyoda A."/>
            <person name="Oliveira C."/>
            <person name="Osipova E."/>
            <person name="Leigh N.D."/>
            <person name="Simon A."/>
            <person name="Yun M.H."/>
        </authorList>
    </citation>
    <scope>NUCLEOTIDE SEQUENCE</scope>
    <source>
        <strain evidence="1">20211129_DDA</strain>
        <tissue evidence="1">Liver</tissue>
    </source>
</reference>
<sequence>MVFITIVGLDVFPAALRLHLRPGALLSHSQRGTHRHTLPGRKRSEASRHACAAKGRLGQFPQVCVCCPLCPTFRFLHLLLCGSSTLCSQRGSGWLSFSFLKSTVPRSAIARRGRVPLVTLRPGASRSAWLAPSRPRPIPPPLRRLRN</sequence>
<accession>A0AAV7W6M3</accession>
<keyword evidence="2" id="KW-1185">Reference proteome</keyword>
<name>A0AAV7W6M3_PLEWA</name>
<protein>
    <submittedName>
        <fullName evidence="1">Uncharacterized protein</fullName>
    </submittedName>
</protein>
<evidence type="ECO:0000313" key="2">
    <source>
        <dbReference type="Proteomes" id="UP001066276"/>
    </source>
</evidence>
<proteinExistence type="predicted"/>
<organism evidence="1 2">
    <name type="scientific">Pleurodeles waltl</name>
    <name type="common">Iberian ribbed newt</name>
    <dbReference type="NCBI Taxonomy" id="8319"/>
    <lineage>
        <taxon>Eukaryota</taxon>
        <taxon>Metazoa</taxon>
        <taxon>Chordata</taxon>
        <taxon>Craniata</taxon>
        <taxon>Vertebrata</taxon>
        <taxon>Euteleostomi</taxon>
        <taxon>Amphibia</taxon>
        <taxon>Batrachia</taxon>
        <taxon>Caudata</taxon>
        <taxon>Salamandroidea</taxon>
        <taxon>Salamandridae</taxon>
        <taxon>Pleurodelinae</taxon>
        <taxon>Pleurodeles</taxon>
    </lineage>
</organism>
<dbReference type="Proteomes" id="UP001066276">
    <property type="component" value="Chromosome 1_2"/>
</dbReference>
<gene>
    <name evidence="1" type="ORF">NDU88_003807</name>
</gene>